<name>A0A9Q9IM13_9ACTN</name>
<evidence type="ECO:0000313" key="1">
    <source>
        <dbReference type="EMBL" id="UWZ58619.1"/>
    </source>
</evidence>
<gene>
    <name evidence="1" type="ORF">Daura_22080</name>
</gene>
<dbReference type="Proteomes" id="UP001058003">
    <property type="component" value="Chromosome"/>
</dbReference>
<dbReference type="EMBL" id="CP073767">
    <property type="protein sequence ID" value="UWZ58619.1"/>
    <property type="molecule type" value="Genomic_DNA"/>
</dbReference>
<dbReference type="AlphaFoldDB" id="A0A9Q9IM13"/>
<dbReference type="KEGG" id="daur:Daura_22080"/>
<organism evidence="1 2">
    <name type="scientific">Dactylosporangium aurantiacum</name>
    <dbReference type="NCBI Taxonomy" id="35754"/>
    <lineage>
        <taxon>Bacteria</taxon>
        <taxon>Bacillati</taxon>
        <taxon>Actinomycetota</taxon>
        <taxon>Actinomycetes</taxon>
        <taxon>Micromonosporales</taxon>
        <taxon>Micromonosporaceae</taxon>
        <taxon>Dactylosporangium</taxon>
    </lineage>
</organism>
<protein>
    <submittedName>
        <fullName evidence="1">Uncharacterized protein</fullName>
    </submittedName>
</protein>
<sequence>MLRLLAEGCDYDEAGHRLRIPLGQAYLIATGVPADGGDTVTCAQRDRPGMLRSSSQRLVNPNHSNPTAREDVHAWIRWRVQTDPQMRDTARHRVGADAEGD</sequence>
<proteinExistence type="predicted"/>
<evidence type="ECO:0000313" key="2">
    <source>
        <dbReference type="Proteomes" id="UP001058003"/>
    </source>
</evidence>
<keyword evidence="2" id="KW-1185">Reference proteome</keyword>
<accession>A0A9Q9IM13</accession>
<reference evidence="1" key="1">
    <citation type="submission" date="2021-04" db="EMBL/GenBank/DDBJ databases">
        <title>Dactylosporangium aurantiacum NRRL B-8018 full assembly.</title>
        <authorList>
            <person name="Hartkoorn R.C."/>
            <person name="Beaudoing E."/>
            <person name="Hot D."/>
        </authorList>
    </citation>
    <scope>NUCLEOTIDE SEQUENCE</scope>
    <source>
        <strain evidence="1">NRRL B-8018</strain>
    </source>
</reference>
<dbReference type="RefSeq" id="WP_211273891.1">
    <property type="nucleotide sequence ID" value="NZ_CP073767.1"/>
</dbReference>